<reference evidence="1" key="1">
    <citation type="journal article" date="2023" name="IScience">
        <title>Live-bearing cockroach genome reveals convergent evolutionary mechanisms linked to viviparity in insects and beyond.</title>
        <authorList>
            <person name="Fouks B."/>
            <person name="Harrison M.C."/>
            <person name="Mikhailova A.A."/>
            <person name="Marchal E."/>
            <person name="English S."/>
            <person name="Carruthers M."/>
            <person name="Jennings E.C."/>
            <person name="Chiamaka E.L."/>
            <person name="Frigard R.A."/>
            <person name="Pippel M."/>
            <person name="Attardo G.M."/>
            <person name="Benoit J.B."/>
            <person name="Bornberg-Bauer E."/>
            <person name="Tobe S.S."/>
        </authorList>
    </citation>
    <scope>NUCLEOTIDE SEQUENCE</scope>
    <source>
        <strain evidence="1">Stay&amp;Tobe</strain>
    </source>
</reference>
<name>A0AAD8E4W2_DIPPU</name>
<dbReference type="EMBL" id="JASPKZ010009386">
    <property type="protein sequence ID" value="KAJ9576896.1"/>
    <property type="molecule type" value="Genomic_DNA"/>
</dbReference>
<keyword evidence="2" id="KW-1185">Reference proteome</keyword>
<sequence length="98" mass="11023">GLFCNFCVLFANEKCGRNKGMIARNLITRPKTLLTTKYVLKAGLNILQSYHKSLLKIKTGPDRVASSVRSAVMKDSFCADSAVEVFTTRLRKLQLREK</sequence>
<protein>
    <submittedName>
        <fullName evidence="1">Uncharacterized protein</fullName>
    </submittedName>
</protein>
<evidence type="ECO:0000313" key="1">
    <source>
        <dbReference type="EMBL" id="KAJ9576896.1"/>
    </source>
</evidence>
<gene>
    <name evidence="1" type="ORF">L9F63_006514</name>
</gene>
<organism evidence="1 2">
    <name type="scientific">Diploptera punctata</name>
    <name type="common">Pacific beetle cockroach</name>
    <dbReference type="NCBI Taxonomy" id="6984"/>
    <lineage>
        <taxon>Eukaryota</taxon>
        <taxon>Metazoa</taxon>
        <taxon>Ecdysozoa</taxon>
        <taxon>Arthropoda</taxon>
        <taxon>Hexapoda</taxon>
        <taxon>Insecta</taxon>
        <taxon>Pterygota</taxon>
        <taxon>Neoptera</taxon>
        <taxon>Polyneoptera</taxon>
        <taxon>Dictyoptera</taxon>
        <taxon>Blattodea</taxon>
        <taxon>Blaberoidea</taxon>
        <taxon>Blaberidae</taxon>
        <taxon>Diplopterinae</taxon>
        <taxon>Diploptera</taxon>
    </lineage>
</organism>
<reference evidence="1" key="2">
    <citation type="submission" date="2023-05" db="EMBL/GenBank/DDBJ databases">
        <authorList>
            <person name="Fouks B."/>
        </authorList>
    </citation>
    <scope>NUCLEOTIDE SEQUENCE</scope>
    <source>
        <strain evidence="1">Stay&amp;Tobe</strain>
        <tissue evidence="1">Testes</tissue>
    </source>
</reference>
<evidence type="ECO:0000313" key="2">
    <source>
        <dbReference type="Proteomes" id="UP001233999"/>
    </source>
</evidence>
<accession>A0AAD8E4W2</accession>
<comment type="caution">
    <text evidence="1">The sequence shown here is derived from an EMBL/GenBank/DDBJ whole genome shotgun (WGS) entry which is preliminary data.</text>
</comment>
<dbReference type="Proteomes" id="UP001233999">
    <property type="component" value="Unassembled WGS sequence"/>
</dbReference>
<feature type="non-terminal residue" evidence="1">
    <location>
        <position position="98"/>
    </location>
</feature>
<dbReference type="AlphaFoldDB" id="A0AAD8E4W2"/>
<feature type="non-terminal residue" evidence="1">
    <location>
        <position position="1"/>
    </location>
</feature>
<proteinExistence type="predicted"/>